<dbReference type="EMBL" id="GGFM01012400">
    <property type="protein sequence ID" value="MBW33151.1"/>
    <property type="molecule type" value="Transcribed_RNA"/>
</dbReference>
<proteinExistence type="predicted"/>
<protein>
    <submittedName>
        <fullName evidence="1">Putative secreted peptide</fullName>
    </submittedName>
</protein>
<sequence>MIDREKTLRTTPLLVCLLAVAHVIAGARGGGRRYQQACSVRMCTLLIAYTERPLRTSILFSWRSPLKEGQHIFLAKNRP</sequence>
<accession>A0A2M3ZXB3</accession>
<organism evidence="1">
    <name type="scientific">Anopheles braziliensis</name>
    <dbReference type="NCBI Taxonomy" id="58242"/>
    <lineage>
        <taxon>Eukaryota</taxon>
        <taxon>Metazoa</taxon>
        <taxon>Ecdysozoa</taxon>
        <taxon>Arthropoda</taxon>
        <taxon>Hexapoda</taxon>
        <taxon>Insecta</taxon>
        <taxon>Pterygota</taxon>
        <taxon>Neoptera</taxon>
        <taxon>Endopterygota</taxon>
        <taxon>Diptera</taxon>
        <taxon>Nematocera</taxon>
        <taxon>Culicoidea</taxon>
        <taxon>Culicidae</taxon>
        <taxon>Anophelinae</taxon>
        <taxon>Anopheles</taxon>
    </lineage>
</organism>
<reference evidence="1" key="1">
    <citation type="submission" date="2018-01" db="EMBL/GenBank/DDBJ databases">
        <title>An insight into the sialome of Amazonian anophelines.</title>
        <authorList>
            <person name="Ribeiro J.M."/>
            <person name="Scarpassa V."/>
            <person name="Calvo E."/>
        </authorList>
    </citation>
    <scope>NUCLEOTIDE SEQUENCE</scope>
    <source>
        <tissue evidence="1">Salivary glands</tissue>
    </source>
</reference>
<evidence type="ECO:0000313" key="1">
    <source>
        <dbReference type="EMBL" id="MBW33151.1"/>
    </source>
</evidence>
<name>A0A2M3ZXB3_9DIPT</name>
<dbReference type="AlphaFoldDB" id="A0A2M3ZXB3"/>